<dbReference type="RefSeq" id="WP_147845841.1">
    <property type="nucleotide sequence ID" value="NZ_VDUZ01000004.1"/>
</dbReference>
<evidence type="ECO:0000313" key="4">
    <source>
        <dbReference type="Proteomes" id="UP000321638"/>
    </source>
</evidence>
<keyword evidence="2" id="KW-0732">Signal</keyword>
<name>A0A5C8PSY6_9HYPH</name>
<comment type="caution">
    <text evidence="3">The sequence shown here is derived from an EMBL/GenBank/DDBJ whole genome shotgun (WGS) entry which is preliminary data.</text>
</comment>
<dbReference type="EMBL" id="VDUZ01000004">
    <property type="protein sequence ID" value="TXL80426.1"/>
    <property type="molecule type" value="Genomic_DNA"/>
</dbReference>
<protein>
    <submittedName>
        <fullName evidence="3">Uncharacterized protein</fullName>
    </submittedName>
</protein>
<evidence type="ECO:0000256" key="2">
    <source>
        <dbReference type="SAM" id="SignalP"/>
    </source>
</evidence>
<evidence type="ECO:0000313" key="3">
    <source>
        <dbReference type="EMBL" id="TXL80426.1"/>
    </source>
</evidence>
<proteinExistence type="predicted"/>
<dbReference type="OrthoDB" id="9985617at2"/>
<reference evidence="3 4" key="1">
    <citation type="submission" date="2019-06" db="EMBL/GenBank/DDBJ databases">
        <title>New taxonomy in bacterial strain CC-CFT640, isolated from vineyard.</title>
        <authorList>
            <person name="Lin S.-Y."/>
            <person name="Tsai C.-F."/>
            <person name="Young C.-C."/>
        </authorList>
    </citation>
    <scope>NUCLEOTIDE SEQUENCE [LARGE SCALE GENOMIC DNA]</scope>
    <source>
        <strain evidence="3 4">CC-CFT640</strain>
    </source>
</reference>
<evidence type="ECO:0000256" key="1">
    <source>
        <dbReference type="SAM" id="MobiDB-lite"/>
    </source>
</evidence>
<feature type="compositionally biased region" description="Basic and acidic residues" evidence="1">
    <location>
        <begin position="41"/>
        <end position="91"/>
    </location>
</feature>
<accession>A0A5C8PSY6</accession>
<feature type="region of interest" description="Disordered" evidence="1">
    <location>
        <begin position="21"/>
        <end position="91"/>
    </location>
</feature>
<feature type="signal peptide" evidence="2">
    <location>
        <begin position="1"/>
        <end position="23"/>
    </location>
</feature>
<dbReference type="Proteomes" id="UP000321638">
    <property type="component" value="Unassembled WGS sequence"/>
</dbReference>
<gene>
    <name evidence="3" type="ORF">FHP25_05200</name>
</gene>
<keyword evidence="4" id="KW-1185">Reference proteome</keyword>
<sequence>MRTRVAIVVAAVMGALLTAPAQAQTQARTSPGPAASLPACQHHETKSTDCHIHDRKTYLDMSADRPDPRTQPHAAEEFREHDRREFLEQTQ</sequence>
<feature type="chain" id="PRO_5022658821" evidence="2">
    <location>
        <begin position="24"/>
        <end position="91"/>
    </location>
</feature>
<dbReference type="AlphaFoldDB" id="A0A5C8PSY6"/>
<organism evidence="3 4">
    <name type="scientific">Vineibacter terrae</name>
    <dbReference type="NCBI Taxonomy" id="2586908"/>
    <lineage>
        <taxon>Bacteria</taxon>
        <taxon>Pseudomonadati</taxon>
        <taxon>Pseudomonadota</taxon>
        <taxon>Alphaproteobacteria</taxon>
        <taxon>Hyphomicrobiales</taxon>
        <taxon>Vineibacter</taxon>
    </lineage>
</organism>